<gene>
    <name evidence="5" type="ORF">OLEAN_C02020</name>
</gene>
<proteinExistence type="predicted"/>
<keyword evidence="2 3" id="KW-0732">Signal</keyword>
<evidence type="ECO:0000313" key="6">
    <source>
        <dbReference type="Proteomes" id="UP000032749"/>
    </source>
</evidence>
<protein>
    <recommendedName>
        <fullName evidence="4">Imelysin-like domain-containing protein</fullName>
    </recommendedName>
</protein>
<reference evidence="5 6" key="1">
    <citation type="journal article" date="2013" name="Nat. Commun.">
        <title>Genome sequence and functional genomic analysis of the oil-degrading bacterium Oleispira antarctica.</title>
        <authorList>
            <person name="Kube M."/>
            <person name="Chernikova T.N."/>
            <person name="Al-Ramahi Y."/>
            <person name="Beloqui A."/>
            <person name="Lopez-Cortez N."/>
            <person name="Guazzaroni M.E."/>
            <person name="Heipieper H.J."/>
            <person name="Klages S."/>
            <person name="Kotsyurbenko O.R."/>
            <person name="Langer I."/>
            <person name="Nechitaylo T.Y."/>
            <person name="Lunsdorf H."/>
            <person name="Fernandez M."/>
            <person name="Juarez S."/>
            <person name="Ciordia S."/>
            <person name="Singer A."/>
            <person name="Kagan O."/>
            <person name="Egorova O."/>
            <person name="Petit P.A."/>
            <person name="Stogios P."/>
            <person name="Kim Y."/>
            <person name="Tchigvintsev A."/>
            <person name="Flick R."/>
            <person name="Denaro R."/>
            <person name="Genovese M."/>
            <person name="Albar J.P."/>
            <person name="Reva O.N."/>
            <person name="Martinez-Gomariz M."/>
            <person name="Tran H."/>
            <person name="Ferrer M."/>
            <person name="Savchenko A."/>
            <person name="Yakunin A.F."/>
            <person name="Yakimov M.M."/>
            <person name="Golyshina O.V."/>
            <person name="Reinhardt R."/>
            <person name="Golyshin P.N."/>
        </authorList>
    </citation>
    <scope>NUCLEOTIDE SEQUENCE [LARGE SCALE GENOMIC DNA]</scope>
</reference>
<dbReference type="InterPro" id="IPR038352">
    <property type="entry name" value="Imelysin_sf"/>
</dbReference>
<accession>R4YMS0</accession>
<dbReference type="Pfam" id="PF09375">
    <property type="entry name" value="Peptidase_M75"/>
    <property type="match status" value="1"/>
</dbReference>
<evidence type="ECO:0000313" key="5">
    <source>
        <dbReference type="EMBL" id="CCK74378.1"/>
    </source>
</evidence>
<dbReference type="AlphaFoldDB" id="R4YMS0"/>
<keyword evidence="6" id="KW-1185">Reference proteome</keyword>
<dbReference type="OrthoDB" id="5729110at2"/>
<dbReference type="STRING" id="698738.OLEAN_C02020"/>
<evidence type="ECO:0000256" key="1">
    <source>
        <dbReference type="ARBA" id="ARBA00004196"/>
    </source>
</evidence>
<dbReference type="KEGG" id="oai:OLEAN_C02020"/>
<evidence type="ECO:0000256" key="2">
    <source>
        <dbReference type="ARBA" id="ARBA00022729"/>
    </source>
</evidence>
<feature type="domain" description="Imelysin-like" evidence="4">
    <location>
        <begin position="53"/>
        <end position="334"/>
    </location>
</feature>
<comment type="subcellular location">
    <subcellularLocation>
        <location evidence="1">Cell envelope</location>
    </subcellularLocation>
</comment>
<evidence type="ECO:0000256" key="3">
    <source>
        <dbReference type="SAM" id="SignalP"/>
    </source>
</evidence>
<dbReference type="Gene3D" id="1.20.1420.20">
    <property type="entry name" value="M75 peptidase, HXXE motif"/>
    <property type="match status" value="1"/>
</dbReference>
<dbReference type="Proteomes" id="UP000032749">
    <property type="component" value="Chromosome"/>
</dbReference>
<dbReference type="EMBL" id="FO203512">
    <property type="protein sequence ID" value="CCK74378.1"/>
    <property type="molecule type" value="Genomic_DNA"/>
</dbReference>
<dbReference type="InterPro" id="IPR018976">
    <property type="entry name" value="Imelysin-like"/>
</dbReference>
<sequence length="371" mass="40742">MFKFIRISTHLKKCSALATAILLSACGGTDSTLSTGNSELHVAATQIIDNTIIPAANSFQQQAGILVSDSAHFCSTNNLTESNLTALQNQWVETNLAWFQLLPYRFGPMVNSLLLPTYTYIDGYRLRGTNYTASVRTKIDSLLADTSTINAATFSSSTFQFVGLLALEVSLFEDAANQSTTKADIITEYQSNPRKCQLLTGYANELLRRADIIQQGWTTNYRNTNKSYRELIINNQLDSVLDDEAVESAIKEITVSVQEYFDYLGLRDITLDVSQISSSVWAAIGSSVTNIEELLNGTTNTTISLNKIMANNRFEQTVAILDENISTLRTALDTMNTVDTVAAAKAIDGNFKRDIPDALNINLGINFSDGD</sequence>
<organism evidence="5 6">
    <name type="scientific">Oleispira antarctica RB-8</name>
    <dbReference type="NCBI Taxonomy" id="698738"/>
    <lineage>
        <taxon>Bacteria</taxon>
        <taxon>Pseudomonadati</taxon>
        <taxon>Pseudomonadota</taxon>
        <taxon>Gammaproteobacteria</taxon>
        <taxon>Oceanospirillales</taxon>
        <taxon>Oceanospirillaceae</taxon>
        <taxon>Oleispira</taxon>
    </lineage>
</organism>
<name>R4YMS0_OLEAN</name>
<evidence type="ECO:0000259" key="4">
    <source>
        <dbReference type="Pfam" id="PF09375"/>
    </source>
</evidence>
<dbReference type="GO" id="GO:0030313">
    <property type="term" value="C:cell envelope"/>
    <property type="evidence" value="ECO:0007669"/>
    <property type="project" value="UniProtKB-SubCell"/>
</dbReference>
<feature type="chain" id="PRO_5004374243" description="Imelysin-like domain-containing protein" evidence="3">
    <location>
        <begin position="21"/>
        <end position="371"/>
    </location>
</feature>
<dbReference type="HOGENOM" id="CLU_771454_0_0_6"/>
<dbReference type="PROSITE" id="PS51257">
    <property type="entry name" value="PROKAR_LIPOPROTEIN"/>
    <property type="match status" value="1"/>
</dbReference>
<feature type="signal peptide" evidence="3">
    <location>
        <begin position="1"/>
        <end position="20"/>
    </location>
</feature>